<dbReference type="CDD" id="cd07067">
    <property type="entry name" value="HP_PGM_like"/>
    <property type="match status" value="1"/>
</dbReference>
<dbReference type="RefSeq" id="WP_138193538.1">
    <property type="nucleotide sequence ID" value="NZ_VCIW01000004.1"/>
</dbReference>
<protein>
    <submittedName>
        <fullName evidence="1">Histidine phosphatase family protein</fullName>
    </submittedName>
</protein>
<evidence type="ECO:0000313" key="1">
    <source>
        <dbReference type="EMBL" id="TLS52547.1"/>
    </source>
</evidence>
<dbReference type="PANTHER" id="PTHR48100">
    <property type="entry name" value="BROAD-SPECIFICITY PHOSPHATASE YOR283W-RELATED"/>
    <property type="match status" value="1"/>
</dbReference>
<reference evidence="1 2" key="1">
    <citation type="submission" date="2019-05" db="EMBL/GenBank/DDBJ databases">
        <authorList>
            <person name="Narsing Rao M.P."/>
            <person name="Li W.J."/>
        </authorList>
    </citation>
    <scope>NUCLEOTIDE SEQUENCE [LARGE SCALE GENOMIC DNA]</scope>
    <source>
        <strain evidence="1 2">SYSU_K30003</strain>
    </source>
</reference>
<dbReference type="Gene3D" id="3.40.50.1240">
    <property type="entry name" value="Phosphoglycerate mutase-like"/>
    <property type="match status" value="1"/>
</dbReference>
<dbReference type="InterPro" id="IPR050275">
    <property type="entry name" value="PGM_Phosphatase"/>
</dbReference>
<dbReference type="SUPFAM" id="SSF53254">
    <property type="entry name" value="Phosphoglycerate mutase-like"/>
    <property type="match status" value="1"/>
</dbReference>
<sequence length="185" mass="20611">MKTIYLIRHCKAAGQEAEAPLTEQGLEQSERLAEALKEMQIEKVVSSPFRRAVHSVEPLTRRLGIDVAVDARLSERVLSGRDLPDWMDHLLRSFEEMDVALEGGESSRMATERALAVVKELANGEANVVAVATHGNLMALLLKAFDASVGFETWKALSNPDVYRLSFLDGNFVEMERVWVERAGE</sequence>
<dbReference type="OrthoDB" id="512570at2"/>
<dbReference type="GO" id="GO:0016791">
    <property type="term" value="F:phosphatase activity"/>
    <property type="evidence" value="ECO:0007669"/>
    <property type="project" value="TreeGrafter"/>
</dbReference>
<dbReference type="Pfam" id="PF00300">
    <property type="entry name" value="His_Phos_1"/>
    <property type="match status" value="1"/>
</dbReference>
<name>A0A5R9G7Z5_9BACL</name>
<dbReference type="SMART" id="SM00855">
    <property type="entry name" value="PGAM"/>
    <property type="match status" value="1"/>
</dbReference>
<dbReference type="InterPro" id="IPR013078">
    <property type="entry name" value="His_Pase_superF_clade-1"/>
</dbReference>
<dbReference type="PANTHER" id="PTHR48100:SF1">
    <property type="entry name" value="HISTIDINE PHOSPHATASE FAMILY PROTEIN-RELATED"/>
    <property type="match status" value="1"/>
</dbReference>
<proteinExistence type="predicted"/>
<gene>
    <name evidence="1" type="ORF">FE782_07875</name>
</gene>
<comment type="caution">
    <text evidence="1">The sequence shown here is derived from an EMBL/GenBank/DDBJ whole genome shotgun (WGS) entry which is preliminary data.</text>
</comment>
<accession>A0A5R9G7Z5</accession>
<organism evidence="1 2">
    <name type="scientific">Paenibacillus antri</name>
    <dbReference type="NCBI Taxonomy" id="2582848"/>
    <lineage>
        <taxon>Bacteria</taxon>
        <taxon>Bacillati</taxon>
        <taxon>Bacillota</taxon>
        <taxon>Bacilli</taxon>
        <taxon>Bacillales</taxon>
        <taxon>Paenibacillaceae</taxon>
        <taxon>Paenibacillus</taxon>
    </lineage>
</organism>
<dbReference type="Proteomes" id="UP000309676">
    <property type="component" value="Unassembled WGS sequence"/>
</dbReference>
<keyword evidence="2" id="KW-1185">Reference proteome</keyword>
<evidence type="ECO:0000313" key="2">
    <source>
        <dbReference type="Proteomes" id="UP000309676"/>
    </source>
</evidence>
<dbReference type="InterPro" id="IPR029033">
    <property type="entry name" value="His_PPase_superfam"/>
</dbReference>
<dbReference type="EMBL" id="VCIW01000004">
    <property type="protein sequence ID" value="TLS52547.1"/>
    <property type="molecule type" value="Genomic_DNA"/>
</dbReference>
<dbReference type="GO" id="GO:0005737">
    <property type="term" value="C:cytoplasm"/>
    <property type="evidence" value="ECO:0007669"/>
    <property type="project" value="TreeGrafter"/>
</dbReference>
<dbReference type="AlphaFoldDB" id="A0A5R9G7Z5"/>